<proteinExistence type="predicted"/>
<name>A0A024THI7_9STRA</name>
<dbReference type="AlphaFoldDB" id="A0A024THI7"/>
<evidence type="ECO:0000256" key="1">
    <source>
        <dbReference type="SAM" id="MobiDB-lite"/>
    </source>
</evidence>
<dbReference type="GeneID" id="20089607"/>
<organism evidence="2">
    <name type="scientific">Aphanomyces invadans</name>
    <dbReference type="NCBI Taxonomy" id="157072"/>
    <lineage>
        <taxon>Eukaryota</taxon>
        <taxon>Sar</taxon>
        <taxon>Stramenopiles</taxon>
        <taxon>Oomycota</taxon>
        <taxon>Saprolegniomycetes</taxon>
        <taxon>Saprolegniales</taxon>
        <taxon>Verrucalvaceae</taxon>
        <taxon>Aphanomyces</taxon>
    </lineage>
</organism>
<dbReference type="RefSeq" id="XP_008877860.1">
    <property type="nucleotide sequence ID" value="XM_008879638.1"/>
</dbReference>
<accession>A0A024THI7</accession>
<protein>
    <submittedName>
        <fullName evidence="2">Uncharacterized protein</fullName>
    </submittedName>
</protein>
<dbReference type="VEuPathDB" id="FungiDB:H310_12557"/>
<reference evidence="2" key="1">
    <citation type="submission" date="2013-12" db="EMBL/GenBank/DDBJ databases">
        <title>The Genome Sequence of Aphanomyces invadans NJM9701.</title>
        <authorList>
            <consortium name="The Broad Institute Genomics Platform"/>
            <person name="Russ C."/>
            <person name="Tyler B."/>
            <person name="van West P."/>
            <person name="Dieguez-Uribeondo J."/>
            <person name="Young S.K."/>
            <person name="Zeng Q."/>
            <person name="Gargeya S."/>
            <person name="Fitzgerald M."/>
            <person name="Abouelleil A."/>
            <person name="Alvarado L."/>
            <person name="Chapman S.B."/>
            <person name="Gainer-Dewar J."/>
            <person name="Goldberg J."/>
            <person name="Griggs A."/>
            <person name="Gujja S."/>
            <person name="Hansen M."/>
            <person name="Howarth C."/>
            <person name="Imamovic A."/>
            <person name="Ireland A."/>
            <person name="Larimer J."/>
            <person name="McCowan C."/>
            <person name="Murphy C."/>
            <person name="Pearson M."/>
            <person name="Poon T.W."/>
            <person name="Priest M."/>
            <person name="Roberts A."/>
            <person name="Saif S."/>
            <person name="Shea T."/>
            <person name="Sykes S."/>
            <person name="Wortman J."/>
            <person name="Nusbaum C."/>
            <person name="Birren B."/>
        </authorList>
    </citation>
    <scope>NUCLEOTIDE SEQUENCE [LARGE SCALE GENOMIC DNA]</scope>
    <source>
        <strain evidence="2">NJM9701</strain>
    </source>
</reference>
<feature type="region of interest" description="Disordered" evidence="1">
    <location>
        <begin position="1"/>
        <end position="56"/>
    </location>
</feature>
<dbReference type="EMBL" id="KI913991">
    <property type="protein sequence ID" value="ETV93518.1"/>
    <property type="molecule type" value="Genomic_DNA"/>
</dbReference>
<evidence type="ECO:0000313" key="2">
    <source>
        <dbReference type="EMBL" id="ETV93518.1"/>
    </source>
</evidence>
<sequence length="111" mass="11792">MGLRAPSRTHGVRASGIRTTPPTSRDLPNKARVSLGSHGARKRSTAGMLGGNPSNSVRHSYNVHVVGLDGSVPQLSPTIATPCFPSRELETLALRSITMHEVIAHAILTSY</sequence>
<gene>
    <name evidence="2" type="ORF">H310_12557</name>
</gene>